<dbReference type="Pfam" id="PF00155">
    <property type="entry name" value="Aminotran_1_2"/>
    <property type="match status" value="1"/>
</dbReference>
<dbReference type="InterPro" id="IPR015424">
    <property type="entry name" value="PyrdxlP-dep_Trfase"/>
</dbReference>
<dbReference type="Gene3D" id="3.90.1150.10">
    <property type="entry name" value="Aspartate Aminotransferase, domain 1"/>
    <property type="match status" value="1"/>
</dbReference>
<evidence type="ECO:0000256" key="2">
    <source>
        <dbReference type="ARBA" id="ARBA00022576"/>
    </source>
</evidence>
<organism evidence="6 7">
    <name type="scientific">Lutibacter aestuarii</name>
    <dbReference type="NCBI Taxonomy" id="861111"/>
    <lineage>
        <taxon>Bacteria</taxon>
        <taxon>Pseudomonadati</taxon>
        <taxon>Bacteroidota</taxon>
        <taxon>Flavobacteriia</taxon>
        <taxon>Flavobacteriales</taxon>
        <taxon>Flavobacteriaceae</taxon>
        <taxon>Lutibacter</taxon>
    </lineage>
</organism>
<keyword evidence="7" id="KW-1185">Reference proteome</keyword>
<dbReference type="InterPro" id="IPR004838">
    <property type="entry name" value="NHTrfase_class1_PyrdxlP-BS"/>
</dbReference>
<dbReference type="InterPro" id="IPR004839">
    <property type="entry name" value="Aminotransferase_I/II_large"/>
</dbReference>
<evidence type="ECO:0000256" key="4">
    <source>
        <dbReference type="RuleBase" id="RU000481"/>
    </source>
</evidence>
<evidence type="ECO:0000313" key="7">
    <source>
        <dbReference type="Proteomes" id="UP001597032"/>
    </source>
</evidence>
<dbReference type="Proteomes" id="UP001597032">
    <property type="component" value="Unassembled WGS sequence"/>
</dbReference>
<sequence length="387" mass="43693">MIQKADRLNEVKEYYFSKKLREVAALKNEGRPIINIAIGSPDLAPPLNVIEAVNNAMQIPNVHQYQSYQGIPELREGIGKFYKDYYQVDLNPNNEILPLMGSKEGIMHISMAFLNKGDQVLIPNPGYPTYASVTKLVQAEPILYNLKEATNWLPNLEEIENQDLSKVKMMWINYPHMPTGAEATKEHFKKLIDFAKKYNILIVNDNPYSFILNDSPTSLLAVEGAKEVAVELNSLSKSFNMAGWRVGMVVGNSKILKTILQVKSNMDSGMFLGIQKGAVEALNLTKDWFEKQNKIYKKRQALVWKIFDALDCSYNKNIGGLFVWAKLPKGESAEQFTDTLLYEKDVFITPGTVFGSNGEGYIRASLCVSEEVFKEVLERVTTVKSKL</sequence>
<name>A0ABW2Z282_9FLAO</name>
<dbReference type="SUPFAM" id="SSF53383">
    <property type="entry name" value="PLP-dependent transferases"/>
    <property type="match status" value="1"/>
</dbReference>
<dbReference type="Gene3D" id="3.40.640.10">
    <property type="entry name" value="Type I PLP-dependent aspartate aminotransferase-like (Major domain)"/>
    <property type="match status" value="1"/>
</dbReference>
<dbReference type="InterPro" id="IPR050881">
    <property type="entry name" value="LL-DAP_aminotransferase"/>
</dbReference>
<dbReference type="PROSITE" id="PS00105">
    <property type="entry name" value="AA_TRANSFER_CLASS_1"/>
    <property type="match status" value="1"/>
</dbReference>
<evidence type="ECO:0000313" key="6">
    <source>
        <dbReference type="EMBL" id="MFD0760723.1"/>
    </source>
</evidence>
<dbReference type="EMBL" id="JBHTIC010000002">
    <property type="protein sequence ID" value="MFD0760723.1"/>
    <property type="molecule type" value="Genomic_DNA"/>
</dbReference>
<comment type="caution">
    <text evidence="6">The sequence shown here is derived from an EMBL/GenBank/DDBJ whole genome shotgun (WGS) entry which is preliminary data.</text>
</comment>
<proteinExistence type="inferred from homology"/>
<keyword evidence="3 4" id="KW-0808">Transferase</keyword>
<dbReference type="RefSeq" id="WP_386781335.1">
    <property type="nucleotide sequence ID" value="NZ_JBHTIC010000002.1"/>
</dbReference>
<comment type="similarity">
    <text evidence="4">Belongs to the class-I pyridoxal-phosphate-dependent aminotransferase family.</text>
</comment>
<dbReference type="InterPro" id="IPR015422">
    <property type="entry name" value="PyrdxlP-dep_Trfase_small"/>
</dbReference>
<evidence type="ECO:0000256" key="1">
    <source>
        <dbReference type="ARBA" id="ARBA00001933"/>
    </source>
</evidence>
<dbReference type="PANTHER" id="PTHR42832:SF3">
    <property type="entry name" value="L-GLUTAMINE--4-(METHYLSULFANYL)-2-OXOBUTANOATE AMINOTRANSFERASE"/>
    <property type="match status" value="1"/>
</dbReference>
<accession>A0ABW2Z282</accession>
<dbReference type="InterPro" id="IPR015421">
    <property type="entry name" value="PyrdxlP-dep_Trfase_major"/>
</dbReference>
<dbReference type="EC" id="2.6.1.-" evidence="4"/>
<dbReference type="GO" id="GO:0008483">
    <property type="term" value="F:transaminase activity"/>
    <property type="evidence" value="ECO:0007669"/>
    <property type="project" value="UniProtKB-KW"/>
</dbReference>
<evidence type="ECO:0000259" key="5">
    <source>
        <dbReference type="Pfam" id="PF00155"/>
    </source>
</evidence>
<reference evidence="7" key="1">
    <citation type="journal article" date="2019" name="Int. J. Syst. Evol. Microbiol.">
        <title>The Global Catalogue of Microorganisms (GCM) 10K type strain sequencing project: providing services to taxonomists for standard genome sequencing and annotation.</title>
        <authorList>
            <consortium name="The Broad Institute Genomics Platform"/>
            <consortium name="The Broad Institute Genome Sequencing Center for Infectious Disease"/>
            <person name="Wu L."/>
            <person name="Ma J."/>
        </authorList>
    </citation>
    <scope>NUCLEOTIDE SEQUENCE [LARGE SCALE GENOMIC DNA]</scope>
    <source>
        <strain evidence="7">CCUG 60022</strain>
    </source>
</reference>
<gene>
    <name evidence="6" type="ORF">ACFQZW_01370</name>
</gene>
<protein>
    <recommendedName>
        <fullName evidence="4">Aminotransferase</fullName>
        <ecNumber evidence="4">2.6.1.-</ecNumber>
    </recommendedName>
</protein>
<feature type="domain" description="Aminotransferase class I/classII large" evidence="5">
    <location>
        <begin position="32"/>
        <end position="380"/>
    </location>
</feature>
<comment type="cofactor">
    <cofactor evidence="1 4">
        <name>pyridoxal 5'-phosphate</name>
        <dbReference type="ChEBI" id="CHEBI:597326"/>
    </cofactor>
</comment>
<evidence type="ECO:0000256" key="3">
    <source>
        <dbReference type="ARBA" id="ARBA00022679"/>
    </source>
</evidence>
<keyword evidence="2 4" id="KW-0032">Aminotransferase</keyword>
<dbReference type="CDD" id="cd00609">
    <property type="entry name" value="AAT_like"/>
    <property type="match status" value="1"/>
</dbReference>
<dbReference type="PANTHER" id="PTHR42832">
    <property type="entry name" value="AMINO ACID AMINOTRANSFERASE"/>
    <property type="match status" value="1"/>
</dbReference>